<keyword evidence="4 13" id="KW-0479">Metal-binding</keyword>
<accession>A0A1F6GQ06</accession>
<evidence type="ECO:0000256" key="5">
    <source>
        <dbReference type="ARBA" id="ARBA00022759"/>
    </source>
</evidence>
<dbReference type="GO" id="GO:0008821">
    <property type="term" value="F:crossover junction DNA endonuclease activity"/>
    <property type="evidence" value="ECO:0007669"/>
    <property type="project" value="UniProtKB-UniRule"/>
</dbReference>
<feature type="active site" evidence="13">
    <location>
        <position position="70"/>
    </location>
</feature>
<dbReference type="Pfam" id="PF02075">
    <property type="entry name" value="RuvC"/>
    <property type="match status" value="1"/>
</dbReference>
<dbReference type="HAMAP" id="MF_00034">
    <property type="entry name" value="RuvC"/>
    <property type="match status" value="1"/>
</dbReference>
<comment type="function">
    <text evidence="13">The RuvA-RuvB-RuvC complex processes Holliday junction (HJ) DNA during genetic recombination and DNA repair. Endonuclease that resolves HJ intermediates. Cleaves cruciform DNA by making single-stranded nicks across the HJ at symmetrical positions within the homologous arms, yielding a 5'-phosphate and a 3'-hydroxyl group; requires a central core of homology in the junction. The consensus cleavage sequence is 5'-(A/T)TT(C/G)-3'. Cleavage occurs on the 3'-side of the TT dinucleotide at the point of strand exchange. HJ branch migration catalyzed by RuvA-RuvB allows RuvC to scan DNA until it finds its consensus sequence, where it cleaves and resolves the cruciform DNA.</text>
</comment>
<evidence type="ECO:0000313" key="15">
    <source>
        <dbReference type="EMBL" id="OGH00184.1"/>
    </source>
</evidence>
<dbReference type="PANTHER" id="PTHR30194:SF3">
    <property type="entry name" value="CROSSOVER JUNCTION ENDODEOXYRIBONUCLEASE RUVC"/>
    <property type="match status" value="1"/>
</dbReference>
<evidence type="ECO:0000256" key="10">
    <source>
        <dbReference type="ARBA" id="ARBA00023172"/>
    </source>
</evidence>
<evidence type="ECO:0000256" key="6">
    <source>
        <dbReference type="ARBA" id="ARBA00022763"/>
    </source>
</evidence>
<comment type="cofactor">
    <cofactor evidence="13">
        <name>Mg(2+)</name>
        <dbReference type="ChEBI" id="CHEBI:18420"/>
    </cofactor>
    <text evidence="13">Binds 2 Mg(2+) ion per subunit.</text>
</comment>
<dbReference type="PROSITE" id="PS01321">
    <property type="entry name" value="RUVC"/>
    <property type="match status" value="1"/>
</dbReference>
<reference evidence="15 16" key="1">
    <citation type="journal article" date="2016" name="Nat. Commun.">
        <title>Thousands of microbial genomes shed light on interconnected biogeochemical processes in an aquifer system.</title>
        <authorList>
            <person name="Anantharaman K."/>
            <person name="Brown C.T."/>
            <person name="Hug L.A."/>
            <person name="Sharon I."/>
            <person name="Castelle C.J."/>
            <person name="Probst A.J."/>
            <person name="Thomas B.C."/>
            <person name="Singh A."/>
            <person name="Wilkins M.J."/>
            <person name="Karaoz U."/>
            <person name="Brodie E.L."/>
            <person name="Williams K.H."/>
            <person name="Hubbard S.S."/>
            <person name="Banfield J.F."/>
        </authorList>
    </citation>
    <scope>NUCLEOTIDE SEQUENCE [LARGE SCALE GENOMIC DNA]</scope>
</reference>
<evidence type="ECO:0000256" key="3">
    <source>
        <dbReference type="ARBA" id="ARBA00022722"/>
    </source>
</evidence>
<evidence type="ECO:0000256" key="9">
    <source>
        <dbReference type="ARBA" id="ARBA00023125"/>
    </source>
</evidence>
<dbReference type="CDD" id="cd16962">
    <property type="entry name" value="RuvC"/>
    <property type="match status" value="1"/>
</dbReference>
<dbReference type="EMBL" id="MFNF01000048">
    <property type="protein sequence ID" value="OGH00184.1"/>
    <property type="molecule type" value="Genomic_DNA"/>
</dbReference>
<keyword evidence="8 13" id="KW-0460">Magnesium</keyword>
<dbReference type="InterPro" id="IPR020563">
    <property type="entry name" value="X-over_junc_endoDNase_Mg_BS"/>
</dbReference>
<keyword evidence="2 13" id="KW-0963">Cytoplasm</keyword>
<keyword evidence="9 13" id="KW-0238">DNA-binding</keyword>
<feature type="binding site" evidence="13">
    <location>
        <position position="70"/>
    </location>
    <ligand>
        <name>Mg(2+)</name>
        <dbReference type="ChEBI" id="CHEBI:18420"/>
        <label>2</label>
    </ligand>
</feature>
<sequence>MTEVRILGVDPGSRYTGWGVIDQVGSRLVWVASGRIEAHKSGELPARLVAIFAELGQIIGQHRPTEAALEKVFVSVNGQATLVLGQARGVALLGLSQAGLAVEEYAPNEVKSAVVGQGKAQKEQVTAMVQVILALQGKKLTEDEADALAVAICHANSRAYRSRAQLREAK</sequence>
<evidence type="ECO:0000256" key="14">
    <source>
        <dbReference type="NCBIfam" id="TIGR00228"/>
    </source>
</evidence>
<gene>
    <name evidence="13" type="primary">ruvC</name>
    <name evidence="15" type="ORF">A2557_05485</name>
</gene>
<feature type="binding site" evidence="13">
    <location>
        <position position="143"/>
    </location>
    <ligand>
        <name>Mg(2+)</name>
        <dbReference type="ChEBI" id="CHEBI:18420"/>
        <label>1</label>
    </ligand>
</feature>
<dbReference type="InterPro" id="IPR036397">
    <property type="entry name" value="RNaseH_sf"/>
</dbReference>
<dbReference type="EC" id="3.1.21.10" evidence="13 14"/>
<dbReference type="GO" id="GO:0006281">
    <property type="term" value="P:DNA repair"/>
    <property type="evidence" value="ECO:0007669"/>
    <property type="project" value="UniProtKB-UniRule"/>
</dbReference>
<dbReference type="InterPro" id="IPR012337">
    <property type="entry name" value="RNaseH-like_sf"/>
</dbReference>
<evidence type="ECO:0000256" key="1">
    <source>
        <dbReference type="ARBA" id="ARBA00009518"/>
    </source>
</evidence>
<comment type="subcellular location">
    <subcellularLocation>
        <location evidence="13">Cytoplasm</location>
    </subcellularLocation>
</comment>
<dbReference type="GO" id="GO:0005737">
    <property type="term" value="C:cytoplasm"/>
    <property type="evidence" value="ECO:0007669"/>
    <property type="project" value="UniProtKB-SubCell"/>
</dbReference>
<evidence type="ECO:0000256" key="2">
    <source>
        <dbReference type="ARBA" id="ARBA00022490"/>
    </source>
</evidence>
<dbReference type="SUPFAM" id="SSF53098">
    <property type="entry name" value="Ribonuclease H-like"/>
    <property type="match status" value="1"/>
</dbReference>
<dbReference type="GO" id="GO:0048476">
    <property type="term" value="C:Holliday junction resolvase complex"/>
    <property type="evidence" value="ECO:0007669"/>
    <property type="project" value="UniProtKB-UniRule"/>
</dbReference>
<evidence type="ECO:0000256" key="4">
    <source>
        <dbReference type="ARBA" id="ARBA00022723"/>
    </source>
</evidence>
<dbReference type="PRINTS" id="PR00696">
    <property type="entry name" value="RSOLVASERUVC"/>
</dbReference>
<dbReference type="GO" id="GO:0000287">
    <property type="term" value="F:magnesium ion binding"/>
    <property type="evidence" value="ECO:0007669"/>
    <property type="project" value="UniProtKB-UniRule"/>
</dbReference>
<name>A0A1F6GQ06_9PROT</name>
<dbReference type="InterPro" id="IPR002176">
    <property type="entry name" value="X-over_junc_endoDNase_RuvC"/>
</dbReference>
<dbReference type="FunFam" id="3.30.420.10:FF:000002">
    <property type="entry name" value="Crossover junction endodeoxyribonuclease RuvC"/>
    <property type="match status" value="1"/>
</dbReference>
<feature type="active site" evidence="13">
    <location>
        <position position="10"/>
    </location>
</feature>
<comment type="subunit">
    <text evidence="13">Homodimer which binds Holliday junction (HJ) DNA. The HJ becomes 2-fold symmetrical on binding to RuvC with unstacked arms; it has a different conformation from HJ DNA in complex with RuvA. In the full resolvosome a probable DNA-RuvA(4)-RuvB(12)-RuvC(2) complex forms which resolves the HJ.</text>
</comment>
<dbReference type="Proteomes" id="UP000177583">
    <property type="component" value="Unassembled WGS sequence"/>
</dbReference>
<evidence type="ECO:0000256" key="11">
    <source>
        <dbReference type="ARBA" id="ARBA00023204"/>
    </source>
</evidence>
<feature type="active site" evidence="13">
    <location>
        <position position="143"/>
    </location>
</feature>
<dbReference type="GO" id="GO:0003677">
    <property type="term" value="F:DNA binding"/>
    <property type="evidence" value="ECO:0007669"/>
    <property type="project" value="UniProtKB-KW"/>
</dbReference>
<comment type="similarity">
    <text evidence="1 13">Belongs to the RuvC family.</text>
</comment>
<dbReference type="AlphaFoldDB" id="A0A1F6GQ06"/>
<dbReference type="GO" id="GO:0006310">
    <property type="term" value="P:DNA recombination"/>
    <property type="evidence" value="ECO:0007669"/>
    <property type="project" value="UniProtKB-UniRule"/>
</dbReference>
<keyword evidence="7 13" id="KW-0378">Hydrolase</keyword>
<evidence type="ECO:0000256" key="13">
    <source>
        <dbReference type="HAMAP-Rule" id="MF_00034"/>
    </source>
</evidence>
<evidence type="ECO:0000256" key="12">
    <source>
        <dbReference type="ARBA" id="ARBA00029354"/>
    </source>
</evidence>
<evidence type="ECO:0000313" key="16">
    <source>
        <dbReference type="Proteomes" id="UP000177583"/>
    </source>
</evidence>
<evidence type="ECO:0000256" key="8">
    <source>
        <dbReference type="ARBA" id="ARBA00022842"/>
    </source>
</evidence>
<keyword evidence="10 13" id="KW-0233">DNA recombination</keyword>
<evidence type="ECO:0000256" key="7">
    <source>
        <dbReference type="ARBA" id="ARBA00022801"/>
    </source>
</evidence>
<dbReference type="PANTHER" id="PTHR30194">
    <property type="entry name" value="CROSSOVER JUNCTION ENDODEOXYRIBONUCLEASE RUVC"/>
    <property type="match status" value="1"/>
</dbReference>
<dbReference type="Gene3D" id="3.30.420.10">
    <property type="entry name" value="Ribonuclease H-like superfamily/Ribonuclease H"/>
    <property type="match status" value="1"/>
</dbReference>
<feature type="binding site" evidence="13">
    <location>
        <position position="10"/>
    </location>
    <ligand>
        <name>Mg(2+)</name>
        <dbReference type="ChEBI" id="CHEBI:18420"/>
        <label>1</label>
    </ligand>
</feature>
<comment type="caution">
    <text evidence="15">The sequence shown here is derived from an EMBL/GenBank/DDBJ whole genome shotgun (WGS) entry which is preliminary data.</text>
</comment>
<keyword evidence="6 13" id="KW-0227">DNA damage</keyword>
<keyword evidence="11 13" id="KW-0234">DNA repair</keyword>
<keyword evidence="5 13" id="KW-0255">Endonuclease</keyword>
<protein>
    <recommendedName>
        <fullName evidence="13 14">Crossover junction endodeoxyribonuclease RuvC</fullName>
        <ecNumber evidence="13 14">3.1.21.10</ecNumber>
    </recommendedName>
    <alternativeName>
        <fullName evidence="13">Holliday junction nuclease RuvC</fullName>
    </alternativeName>
    <alternativeName>
        <fullName evidence="13">Holliday junction resolvase RuvC</fullName>
    </alternativeName>
</protein>
<proteinExistence type="inferred from homology"/>
<organism evidence="15 16">
    <name type="scientific">Candidatus Lambdaproteobacteria bacterium RIFOXYD2_FULL_56_26</name>
    <dbReference type="NCBI Taxonomy" id="1817773"/>
    <lineage>
        <taxon>Bacteria</taxon>
        <taxon>Pseudomonadati</taxon>
        <taxon>Pseudomonadota</taxon>
        <taxon>Candidatus Lambdaproteobacteria</taxon>
    </lineage>
</organism>
<keyword evidence="3 13" id="KW-0540">Nuclease</keyword>
<comment type="catalytic activity">
    <reaction evidence="12 13">
        <text>Endonucleolytic cleavage at a junction such as a reciprocal single-stranded crossover between two homologous DNA duplexes (Holliday junction).</text>
        <dbReference type="EC" id="3.1.21.10"/>
    </reaction>
</comment>
<dbReference type="NCBIfam" id="TIGR00228">
    <property type="entry name" value="ruvC"/>
    <property type="match status" value="1"/>
</dbReference>